<keyword evidence="3" id="KW-1185">Reference proteome</keyword>
<dbReference type="AlphaFoldDB" id="A0A7G1I0B6"/>
<name>A0A7G1I0B6_9BACT</name>
<feature type="transmembrane region" description="Helical" evidence="1">
    <location>
        <begin position="32"/>
        <end position="53"/>
    </location>
</feature>
<dbReference type="SUPFAM" id="SSF48452">
    <property type="entry name" value="TPR-like"/>
    <property type="match status" value="1"/>
</dbReference>
<keyword evidence="1" id="KW-0812">Transmembrane</keyword>
<dbReference type="RefSeq" id="WP_021930820.1">
    <property type="nucleotide sequence ID" value="NZ_AP023322.1"/>
</dbReference>
<reference evidence="3" key="1">
    <citation type="submission" date="2020-07" db="EMBL/GenBank/DDBJ databases">
        <title>Complete genome sequencing of Coprobacter sp. strain 2CBH44.</title>
        <authorList>
            <person name="Sakamoto M."/>
            <person name="Murakami T."/>
            <person name="Mori H."/>
        </authorList>
    </citation>
    <scope>NUCLEOTIDE SEQUENCE [LARGE SCALE GENOMIC DNA]</scope>
    <source>
        <strain evidence="3">2CBH44</strain>
    </source>
</reference>
<dbReference type="Pfam" id="PF13174">
    <property type="entry name" value="TPR_6"/>
    <property type="match status" value="2"/>
</dbReference>
<accession>A0A7G1I0B6</accession>
<dbReference type="InterPro" id="IPR019734">
    <property type="entry name" value="TPR_rpt"/>
</dbReference>
<dbReference type="Gene3D" id="1.25.40.10">
    <property type="entry name" value="Tetratricopeptide repeat domain"/>
    <property type="match status" value="2"/>
</dbReference>
<sequence>MSHEKKELDELDKVNAALSSSEQFIQQYQKPILLGLLAIVIIVSAIIGVRHFYVLPRENKAQAEMYKGVFYFEKDSFQLALQGNGADFIGFKAIADEYSSTKAGNLAAAYSGLSLYNLGKYDEAITYLKNFDADEEFISPAIIGTIGDCYVNMDKYEEGVGYFERAAKKADNDMLSPIYLKKAATVYEKLGNKKKALEMYQKIKDSYPKSMSNQDIEKYIVRDEEAGK</sequence>
<dbReference type="SMART" id="SM00028">
    <property type="entry name" value="TPR"/>
    <property type="match status" value="2"/>
</dbReference>
<dbReference type="EMBL" id="AP023322">
    <property type="protein sequence ID" value="BCI64141.1"/>
    <property type="molecule type" value="Genomic_DNA"/>
</dbReference>
<proteinExistence type="predicted"/>
<dbReference type="Proteomes" id="UP000594042">
    <property type="component" value="Chromosome"/>
</dbReference>
<keyword evidence="1" id="KW-0472">Membrane</keyword>
<evidence type="ECO:0000313" key="3">
    <source>
        <dbReference type="Proteomes" id="UP000594042"/>
    </source>
</evidence>
<keyword evidence="1" id="KW-1133">Transmembrane helix</keyword>
<gene>
    <name evidence="2" type="ORF">Cop2CBH44_24940</name>
</gene>
<evidence type="ECO:0000313" key="2">
    <source>
        <dbReference type="EMBL" id="BCI64141.1"/>
    </source>
</evidence>
<protein>
    <submittedName>
        <fullName evidence="2">Uncharacterized protein</fullName>
    </submittedName>
</protein>
<evidence type="ECO:0000256" key="1">
    <source>
        <dbReference type="SAM" id="Phobius"/>
    </source>
</evidence>
<dbReference type="InterPro" id="IPR011990">
    <property type="entry name" value="TPR-like_helical_dom_sf"/>
</dbReference>
<dbReference type="KEGG" id="copr:Cop2CBH44_24940"/>
<organism evidence="2 3">
    <name type="scientific">Coprobacter secundus subsp. similis</name>
    <dbReference type="NCBI Taxonomy" id="2751153"/>
    <lineage>
        <taxon>Bacteria</taxon>
        <taxon>Pseudomonadati</taxon>
        <taxon>Bacteroidota</taxon>
        <taxon>Bacteroidia</taxon>
        <taxon>Bacteroidales</taxon>
        <taxon>Barnesiellaceae</taxon>
        <taxon>Coprobacter</taxon>
    </lineage>
</organism>